<dbReference type="RefSeq" id="WP_110125676.1">
    <property type="nucleotide sequence ID" value="NZ_QHLY01000005.1"/>
</dbReference>
<reference evidence="1 2" key="1">
    <citation type="submission" date="2018-05" db="EMBL/GenBank/DDBJ databases">
        <title>Genetic diversity of glacier-inhabiting Cryobacterium bacteria in China and description of Cryobacterium mengkeensis sp. nov. and Arthrobacter glacialis sp. nov.</title>
        <authorList>
            <person name="Liu Q."/>
            <person name="Xin Y.-H."/>
        </authorList>
    </citation>
    <scope>NUCLEOTIDE SEQUENCE [LARGE SCALE GENOMIC DNA]</scope>
    <source>
        <strain evidence="1 2">SK-1</strain>
    </source>
</reference>
<evidence type="ECO:0008006" key="3">
    <source>
        <dbReference type="Google" id="ProtNLM"/>
    </source>
</evidence>
<comment type="caution">
    <text evidence="1">The sequence shown here is derived from an EMBL/GenBank/DDBJ whole genome shotgun (WGS) entry which is preliminary data.</text>
</comment>
<accession>A0A317ZXU3</accession>
<dbReference type="EMBL" id="QHLY01000005">
    <property type="protein sequence ID" value="PXA72149.1"/>
    <property type="molecule type" value="Genomic_DNA"/>
</dbReference>
<sequence>MSGTGGLLGLVTIGQSPRTDVLADIAPLLIGRAFVEHGALDDLDEYDSEAFAVVAPESDETPLVSRLRNGASVQIGHRALLPRLEAAIERCAADGADAVLLMCTGHFEPVPARVPVYDAESLAQASVVEQVGDTAFGVLTPVAAQVEESRGRWATLVGRPVDVAPCNPYTSAPAEVASAAVALVAASAAEGRALAWIVLDCFGYTAAQAHAVAEATGCAVLLTRTEAARRALTLIDAA</sequence>
<dbReference type="Proteomes" id="UP000246722">
    <property type="component" value="Unassembled WGS sequence"/>
</dbReference>
<gene>
    <name evidence="1" type="ORF">CTB96_04430</name>
</gene>
<protein>
    <recommendedName>
        <fullName evidence="3">AroM family protein</fullName>
    </recommendedName>
</protein>
<proteinExistence type="predicted"/>
<keyword evidence="2" id="KW-1185">Reference proteome</keyword>
<dbReference type="OrthoDB" id="9798683at2"/>
<dbReference type="InterPro" id="IPR010843">
    <property type="entry name" value="Uncharacterised_AroM"/>
</dbReference>
<dbReference type="AlphaFoldDB" id="A0A317ZXU3"/>
<organism evidence="1 2">
    <name type="scientific">Cryobacterium arcticum</name>
    <dbReference type="NCBI Taxonomy" id="670052"/>
    <lineage>
        <taxon>Bacteria</taxon>
        <taxon>Bacillati</taxon>
        <taxon>Actinomycetota</taxon>
        <taxon>Actinomycetes</taxon>
        <taxon>Micrococcales</taxon>
        <taxon>Microbacteriaceae</taxon>
        <taxon>Cryobacterium</taxon>
    </lineage>
</organism>
<dbReference type="Pfam" id="PF07302">
    <property type="entry name" value="AroM"/>
    <property type="match status" value="1"/>
</dbReference>
<name>A0A317ZXU3_9MICO</name>
<evidence type="ECO:0000313" key="2">
    <source>
        <dbReference type="Proteomes" id="UP000246722"/>
    </source>
</evidence>
<evidence type="ECO:0000313" key="1">
    <source>
        <dbReference type="EMBL" id="PXA72149.1"/>
    </source>
</evidence>